<dbReference type="CDD" id="cd03221">
    <property type="entry name" value="ABCF_EF-3"/>
    <property type="match status" value="1"/>
</dbReference>
<reference evidence="5 6" key="1">
    <citation type="submission" date="2016-02" db="EMBL/GenBank/DDBJ databases">
        <title>Draft genome sequence of Acidibacillus ferrooxidans SLC66.</title>
        <authorList>
            <person name="Oliveira G."/>
            <person name="Nancucheo I."/>
            <person name="Dall'Agnol H."/>
            <person name="Johnson B."/>
            <person name="Oliveira R."/>
            <person name="Nunes G.L."/>
            <person name="Tzotzos G."/>
            <person name="Orellana S.C."/>
            <person name="Salim A.C."/>
            <person name="Araujo F.M."/>
        </authorList>
    </citation>
    <scope>NUCLEOTIDE SEQUENCE [LARGE SCALE GENOMIC DNA]</scope>
    <source>
        <strain evidence="5 6">SLC66</strain>
    </source>
</reference>
<dbReference type="Gene3D" id="3.40.50.300">
    <property type="entry name" value="P-loop containing nucleotide triphosphate hydrolases"/>
    <property type="match status" value="2"/>
</dbReference>
<dbReference type="Pfam" id="PF00005">
    <property type="entry name" value="ABC_tran"/>
    <property type="match status" value="2"/>
</dbReference>
<evidence type="ECO:0000313" key="6">
    <source>
        <dbReference type="Proteomes" id="UP000077421"/>
    </source>
</evidence>
<gene>
    <name evidence="5" type="ORF">AYW79_01445</name>
</gene>
<dbReference type="InterPro" id="IPR003593">
    <property type="entry name" value="AAA+_ATPase"/>
</dbReference>
<evidence type="ECO:0000256" key="2">
    <source>
        <dbReference type="ARBA" id="ARBA00022741"/>
    </source>
</evidence>
<dbReference type="GO" id="GO:0005524">
    <property type="term" value="F:ATP binding"/>
    <property type="evidence" value="ECO:0007669"/>
    <property type="project" value="UniProtKB-KW"/>
</dbReference>
<dbReference type="InterPro" id="IPR017871">
    <property type="entry name" value="ABC_transporter-like_CS"/>
</dbReference>
<dbReference type="PANTHER" id="PTHR19211">
    <property type="entry name" value="ATP-BINDING TRANSPORT PROTEIN-RELATED"/>
    <property type="match status" value="1"/>
</dbReference>
<evidence type="ECO:0000313" key="5">
    <source>
        <dbReference type="EMBL" id="OAG95133.1"/>
    </source>
</evidence>
<proteinExistence type="predicted"/>
<dbReference type="SMART" id="SM00382">
    <property type="entry name" value="AAA"/>
    <property type="match status" value="1"/>
</dbReference>
<dbReference type="GO" id="GO:0016887">
    <property type="term" value="F:ATP hydrolysis activity"/>
    <property type="evidence" value="ECO:0007669"/>
    <property type="project" value="InterPro"/>
</dbReference>
<dbReference type="PANTHER" id="PTHR19211:SF14">
    <property type="entry name" value="ATP-BINDING CASSETTE SUB-FAMILY F MEMBER 1"/>
    <property type="match status" value="1"/>
</dbReference>
<dbReference type="InterPro" id="IPR050611">
    <property type="entry name" value="ABCF"/>
</dbReference>
<protein>
    <recommendedName>
        <fullName evidence="4">ABC transporter domain-containing protein</fullName>
    </recommendedName>
</protein>
<feature type="domain" description="ABC transporter" evidence="4">
    <location>
        <begin position="4"/>
        <end position="258"/>
    </location>
</feature>
<name>A0A853KEC8_9BACL</name>
<dbReference type="OrthoDB" id="9760950at2"/>
<dbReference type="InterPro" id="IPR027417">
    <property type="entry name" value="P-loop_NTPase"/>
</dbReference>
<dbReference type="PROSITE" id="PS00211">
    <property type="entry name" value="ABC_TRANSPORTER_1"/>
    <property type="match status" value="1"/>
</dbReference>
<keyword evidence="1" id="KW-0677">Repeat</keyword>
<evidence type="ECO:0000256" key="3">
    <source>
        <dbReference type="ARBA" id="ARBA00022840"/>
    </source>
</evidence>
<dbReference type="RefSeq" id="WP_156481784.1">
    <property type="nucleotide sequence ID" value="NZ_LSUQ01000003.1"/>
</dbReference>
<organism evidence="5 6">
    <name type="scientific">Ferroacidibacillus organovorans</name>
    <dbReference type="NCBI Taxonomy" id="1765683"/>
    <lineage>
        <taxon>Bacteria</taxon>
        <taxon>Bacillati</taxon>
        <taxon>Bacillota</taxon>
        <taxon>Bacilli</taxon>
        <taxon>Bacillales</taxon>
        <taxon>Alicyclobacillaceae</taxon>
        <taxon>Ferroacidibacillus</taxon>
    </lineage>
</organism>
<dbReference type="Proteomes" id="UP000077421">
    <property type="component" value="Unassembled WGS sequence"/>
</dbReference>
<evidence type="ECO:0000259" key="4">
    <source>
        <dbReference type="PROSITE" id="PS50893"/>
    </source>
</evidence>
<dbReference type="FunFam" id="3.40.50.300:FF:000011">
    <property type="entry name" value="Putative ABC transporter ATP-binding component"/>
    <property type="match status" value="1"/>
</dbReference>
<comment type="caution">
    <text evidence="5">The sequence shown here is derived from an EMBL/GenBank/DDBJ whole genome shotgun (WGS) entry which is preliminary data.</text>
</comment>
<evidence type="ECO:0000256" key="1">
    <source>
        <dbReference type="ARBA" id="ARBA00022737"/>
    </source>
</evidence>
<dbReference type="InterPro" id="IPR003439">
    <property type="entry name" value="ABC_transporter-like_ATP-bd"/>
</dbReference>
<accession>A0A853KEC8</accession>
<keyword evidence="2" id="KW-0547">Nucleotide-binding</keyword>
<dbReference type="EMBL" id="LSUQ01000003">
    <property type="protein sequence ID" value="OAG95133.1"/>
    <property type="molecule type" value="Genomic_DNA"/>
</dbReference>
<dbReference type="SUPFAM" id="SSF52540">
    <property type="entry name" value="P-loop containing nucleoside triphosphate hydrolases"/>
    <property type="match status" value="2"/>
</dbReference>
<sequence length="457" mass="52071">MAVLRVDGISKEIQGRRIFSNVCLEVHSGERVALIGRNGVGKTTLLKCLMGNLDVDKGSIHRGIGLSDYGMMEQHAEIPEYMSLFDYVFSAKHDLYEAKQSLLGLEKRVAESSTHESLFSAYAEALNHYLKLDGYGQEVDAGNVLRRMQFPESSWTQPYVTLSGGEKTRAQLARLMVLRPKFLLLDEPTNHLDAEMLDWVEAWVRQYRGTVLFVSHDRHFIDAVATSTYELTDAGLNYARGGYTAYRVKQNSLEQSRQAIYDKQEKERQALISAIQRYREWFQKGHDAASERDPYAKKRAAKNANRFQAKTRALKQLEERSIEKPKKEMNARIDFRDGQFNAKHMITLDHVSFSFEADHLYFSLLNLSVNRGDRIAVMGQNGAGKSTLLRLLIADLTPDCGHILRHPELRVGYFAQQVDVLPMDRSILACMLELPGITQSLARESEWKWLSLHIPEA</sequence>
<keyword evidence="3" id="KW-0067">ATP-binding</keyword>
<dbReference type="AlphaFoldDB" id="A0A853KEC8"/>
<dbReference type="PROSITE" id="PS50893">
    <property type="entry name" value="ABC_TRANSPORTER_2"/>
    <property type="match status" value="1"/>
</dbReference>